<dbReference type="Proteomes" id="UP001497382">
    <property type="component" value="Unassembled WGS sequence"/>
</dbReference>
<reference evidence="7 8" key="1">
    <citation type="submission" date="2024-04" db="EMBL/GenBank/DDBJ databases">
        <authorList>
            <person name="Rising A."/>
            <person name="Reimegard J."/>
            <person name="Sonavane S."/>
            <person name="Akerstrom W."/>
            <person name="Nylinder S."/>
            <person name="Hedman E."/>
            <person name="Kallberg Y."/>
        </authorList>
    </citation>
    <scope>NUCLEOTIDE SEQUENCE [LARGE SCALE GENOMIC DNA]</scope>
</reference>
<organism evidence="7 8">
    <name type="scientific">Larinioides sclopetarius</name>
    <dbReference type="NCBI Taxonomy" id="280406"/>
    <lineage>
        <taxon>Eukaryota</taxon>
        <taxon>Metazoa</taxon>
        <taxon>Ecdysozoa</taxon>
        <taxon>Arthropoda</taxon>
        <taxon>Chelicerata</taxon>
        <taxon>Arachnida</taxon>
        <taxon>Araneae</taxon>
        <taxon>Araneomorphae</taxon>
        <taxon>Entelegynae</taxon>
        <taxon>Araneoidea</taxon>
        <taxon>Araneidae</taxon>
        <taxon>Larinioides</taxon>
    </lineage>
</organism>
<evidence type="ECO:0000256" key="2">
    <source>
        <dbReference type="ARBA" id="ARBA00022490"/>
    </source>
</evidence>
<dbReference type="Gene3D" id="1.10.287.1490">
    <property type="match status" value="1"/>
</dbReference>
<dbReference type="PANTHER" id="PTHR18947">
    <property type="entry name" value="HOOK PROTEINS"/>
    <property type="match status" value="1"/>
</dbReference>
<dbReference type="GO" id="GO:0030705">
    <property type="term" value="P:cytoskeleton-dependent intracellular transport"/>
    <property type="evidence" value="ECO:0007669"/>
    <property type="project" value="InterPro"/>
</dbReference>
<dbReference type="Gene3D" id="6.10.250.3110">
    <property type="match status" value="1"/>
</dbReference>
<feature type="coiled-coil region" evidence="4">
    <location>
        <begin position="1059"/>
        <end position="1107"/>
    </location>
</feature>
<feature type="coiled-coil region" evidence="4">
    <location>
        <begin position="562"/>
        <end position="648"/>
    </location>
</feature>
<keyword evidence="2" id="KW-0963">Cytoplasm</keyword>
<keyword evidence="3 4" id="KW-0175">Coiled coil</keyword>
<keyword evidence="8" id="KW-1185">Reference proteome</keyword>
<proteinExistence type="predicted"/>
<dbReference type="GO" id="GO:0005737">
    <property type="term" value="C:cytoplasm"/>
    <property type="evidence" value="ECO:0007669"/>
    <property type="project" value="UniProtKB-SubCell"/>
</dbReference>
<evidence type="ECO:0000256" key="3">
    <source>
        <dbReference type="ARBA" id="ARBA00023054"/>
    </source>
</evidence>
<feature type="region of interest" description="Disordered" evidence="5">
    <location>
        <begin position="1192"/>
        <end position="1218"/>
    </location>
</feature>
<dbReference type="InterPro" id="IPR036872">
    <property type="entry name" value="CH_dom_sf"/>
</dbReference>
<feature type="domain" description="HOOK N-terminal" evidence="6">
    <location>
        <begin position="17"/>
        <end position="155"/>
    </location>
</feature>
<evidence type="ECO:0000259" key="6">
    <source>
        <dbReference type="Pfam" id="PF19047"/>
    </source>
</evidence>
<dbReference type="GO" id="GO:0051959">
    <property type="term" value="F:dynein light intermediate chain binding"/>
    <property type="evidence" value="ECO:0007669"/>
    <property type="project" value="TreeGrafter"/>
</dbReference>
<dbReference type="CDD" id="cd22223">
    <property type="entry name" value="HkD_HkRP"/>
    <property type="match status" value="1"/>
</dbReference>
<dbReference type="Pfam" id="PF19047">
    <property type="entry name" value="HOOK_N"/>
    <property type="match status" value="1"/>
</dbReference>
<comment type="subcellular location">
    <subcellularLocation>
        <location evidence="1">Cytoplasm</location>
    </subcellularLocation>
</comment>
<dbReference type="SUPFAM" id="SSF90257">
    <property type="entry name" value="Myosin rod fragments"/>
    <property type="match status" value="1"/>
</dbReference>
<dbReference type="GO" id="GO:0031122">
    <property type="term" value="P:cytoplasmic microtubule organization"/>
    <property type="evidence" value="ECO:0007669"/>
    <property type="project" value="TreeGrafter"/>
</dbReference>
<dbReference type="InterPro" id="IPR043936">
    <property type="entry name" value="HOOK_N"/>
</dbReference>
<accession>A0AAV2B211</accession>
<protein>
    <recommendedName>
        <fullName evidence="6">HOOK N-terminal domain-containing protein</fullName>
    </recommendedName>
</protein>
<dbReference type="SUPFAM" id="SSF116907">
    <property type="entry name" value="Hook domain"/>
    <property type="match status" value="1"/>
</dbReference>
<name>A0AAV2B211_9ARAC</name>
<dbReference type="Gene3D" id="1.10.418.10">
    <property type="entry name" value="Calponin-like domain"/>
    <property type="match status" value="1"/>
</dbReference>
<feature type="coiled-coil region" evidence="4">
    <location>
        <begin position="493"/>
        <end position="534"/>
    </location>
</feature>
<feature type="coiled-coil region" evidence="4">
    <location>
        <begin position="232"/>
        <end position="273"/>
    </location>
</feature>
<gene>
    <name evidence="7" type="ORF">LARSCL_LOCUS16276</name>
</gene>
<feature type="compositionally biased region" description="Low complexity" evidence="5">
    <location>
        <begin position="1196"/>
        <end position="1206"/>
    </location>
</feature>
<evidence type="ECO:0000256" key="1">
    <source>
        <dbReference type="ARBA" id="ARBA00004496"/>
    </source>
</evidence>
<evidence type="ECO:0000313" key="8">
    <source>
        <dbReference type="Proteomes" id="UP001497382"/>
    </source>
</evidence>
<feature type="coiled-coil region" evidence="4">
    <location>
        <begin position="677"/>
        <end position="742"/>
    </location>
</feature>
<sequence length="1448" mass="167131">MSSSAVSAVVTFMKSPLVSWAKTFQDEEKKILEYRCLCDGLFIYNMWLEIDPHPPYHGISSSTDDLATRIRNLDIILHNIKAFYEEVLGQLLLIKVPDILTLAKLNDEHSSVGEMEVLLLLILGCAVQCERKEHFIEVIKSMDLEIQHKIVDYIQQITDNPESVWTSEWNELSLVPAEDQEHMYSLLVQHLRRLVKERDELSQKVIQFALQNLCYTSGTSTLSPTSSTSIDKSHLIVELADVKARLRKLQQEVEEKNEGITELKEELEKSKESQCKLRQENLELIQDARTAKTYRDEIDILKERVHKVDRLESEIQRYKDKMNELDFYKSRVEELREDNRILVETKSMLEEQLEASRKRAEQVVDLEAEILKYCSQINELNIERDSDKEKIQQLLEENAQLHIERKASMEELVQLQSELSQAFTPSPLENHSLMEQLNTETQTRVLQLELENKRLHMLVESLNRSPSFEISDPESMKDLEDNIWKLDLSNWKNKAALENIGSLRKEHKALKEKNNHLEKEIAELKVEAKKFTSLELQCADFEKLVGELKQALKVQQADVSKCEQLEQSLNSLTTENQKLQKMVDSSQQRIKDLQQDMQAVENENQKLNNTVESLKLTVRKYHDLERETTNLETVNHRLEQEMKGLEKENCRLKTAIESKDLTIEEYASRVAYLDRENKHLVKEVENLNQIAVKLRDLERENKDLLQQTTVDKRSLEALRQDLVSEKITNQRLNSEIQKLKSRIEAIDLPKDVFVNDPEVLLNELKGADKFLCDDEHNIEDKSSTNKHCNIDYNRTSDEVKETGEKAFEDLMVRSPDASIDKQNELDKSEYKDHSLSKKKIFANDKEEIKLVTLREELEELKADVMELEKKKSSVEEENCSLNNQVSSLRDQNNNLKSQLESVEHHLGSVVSHNNNLQSKLAKLEVEITVVSSQNKTLNHQKSQFQSQVSNLEDQLKKANMQQIEQENRNRSLATDHDSLQRLHEQLTNDYDSLIKVHSSLKAHHKSLKSEYNDLKEKMQSVLISHEEVMRLRQVLEDDDSRVDSRLLNTLRADHIQLKLKSLREVHEGVTKELKSLQAIHKSLKTENNELKLKHTALQGELLECQNETSSLDVEVSKLTNCCELLTQKNSMMEEEQQSLMSHLSMLLGQYHELLYQVISEQNQYRKEENSFREKLRELCQQKEKLEQRILDHSSKLQKSPKSPPLLFRKPGSGGSMRMRRTRSAFLRNSKHDALSSQSDNSTDSSLYCSLRRPNKPLGWSFKNKGNILNPEDSCQEDHIPVRDVGLAVQKDGCAEQNVMSAEKRDDASSEFMKDLGSKHTTLENNMTLNFITNLTNADVLNCSPSQPFSRSASSQQISSYNLGRHCTSDNSFQPLSYIANDVLHCPQVANKPTRPLSAYCSDTNSNIDTIEASKFSRTKPEKSDPNGSRGSSKEKSLENSVWYEYGCV</sequence>
<dbReference type="GO" id="GO:0008017">
    <property type="term" value="F:microtubule binding"/>
    <property type="evidence" value="ECO:0007669"/>
    <property type="project" value="TreeGrafter"/>
</dbReference>
<feature type="region of interest" description="Disordered" evidence="5">
    <location>
        <begin position="1411"/>
        <end position="1439"/>
    </location>
</feature>
<evidence type="ECO:0000313" key="7">
    <source>
        <dbReference type="EMBL" id="CAL1290097.1"/>
    </source>
</evidence>
<dbReference type="EMBL" id="CAXIEN010000259">
    <property type="protein sequence ID" value="CAL1290097.1"/>
    <property type="molecule type" value="Genomic_DNA"/>
</dbReference>
<evidence type="ECO:0000256" key="5">
    <source>
        <dbReference type="SAM" id="MobiDB-lite"/>
    </source>
</evidence>
<comment type="caution">
    <text evidence="7">The sequence shown here is derived from an EMBL/GenBank/DDBJ whole genome shotgun (WGS) entry which is preliminary data.</text>
</comment>
<dbReference type="GO" id="GO:0005813">
    <property type="term" value="C:centrosome"/>
    <property type="evidence" value="ECO:0007669"/>
    <property type="project" value="TreeGrafter"/>
</dbReference>
<feature type="coiled-coil region" evidence="4">
    <location>
        <begin position="301"/>
        <end position="418"/>
    </location>
</feature>
<feature type="coiled-coil region" evidence="4">
    <location>
        <begin position="843"/>
        <end position="968"/>
    </location>
</feature>
<evidence type="ECO:0000256" key="4">
    <source>
        <dbReference type="SAM" id="Coils"/>
    </source>
</evidence>
<dbReference type="PANTHER" id="PTHR18947:SF28">
    <property type="entry name" value="GIRDIN, ISOFORM A"/>
    <property type="match status" value="1"/>
</dbReference>